<dbReference type="OrthoDB" id="10053061at2759"/>
<dbReference type="Proteomes" id="UP000054560">
    <property type="component" value="Unassembled WGS sequence"/>
</dbReference>
<dbReference type="GeneID" id="25915469"/>
<evidence type="ECO:0000313" key="2">
    <source>
        <dbReference type="Proteomes" id="UP000054560"/>
    </source>
</evidence>
<proteinExistence type="predicted"/>
<name>A0A0L0F8M8_9EUKA</name>
<evidence type="ECO:0000313" key="1">
    <source>
        <dbReference type="EMBL" id="KNC72478.1"/>
    </source>
</evidence>
<dbReference type="EMBL" id="KQ246979">
    <property type="protein sequence ID" value="KNC72478.1"/>
    <property type="molecule type" value="Genomic_DNA"/>
</dbReference>
<feature type="non-terminal residue" evidence="1">
    <location>
        <position position="1"/>
    </location>
</feature>
<organism evidence="1 2">
    <name type="scientific">Sphaeroforma arctica JP610</name>
    <dbReference type="NCBI Taxonomy" id="667725"/>
    <lineage>
        <taxon>Eukaryota</taxon>
        <taxon>Ichthyosporea</taxon>
        <taxon>Ichthyophonida</taxon>
        <taxon>Sphaeroforma</taxon>
    </lineage>
</organism>
<protein>
    <submittedName>
        <fullName evidence="1">Uncharacterized protein</fullName>
    </submittedName>
</protein>
<gene>
    <name evidence="1" type="ORF">SARC_14965</name>
</gene>
<keyword evidence="2" id="KW-1185">Reference proteome</keyword>
<dbReference type="AlphaFoldDB" id="A0A0L0F8M8"/>
<sequence>AVTPWLRSRSRLVVAGGAKPYHRAHDVLVKVGCAQVLQAKFSYGSVYSELVGEKVEVSVLTDPPHGKWKSLGTVM</sequence>
<reference evidence="1 2" key="1">
    <citation type="submission" date="2011-02" db="EMBL/GenBank/DDBJ databases">
        <title>The Genome Sequence of Sphaeroforma arctica JP610.</title>
        <authorList>
            <consortium name="The Broad Institute Genome Sequencing Platform"/>
            <person name="Russ C."/>
            <person name="Cuomo C."/>
            <person name="Young S.K."/>
            <person name="Zeng Q."/>
            <person name="Gargeya S."/>
            <person name="Alvarado L."/>
            <person name="Berlin A."/>
            <person name="Chapman S.B."/>
            <person name="Chen Z."/>
            <person name="Freedman E."/>
            <person name="Gellesch M."/>
            <person name="Goldberg J."/>
            <person name="Griggs A."/>
            <person name="Gujja S."/>
            <person name="Heilman E."/>
            <person name="Heiman D."/>
            <person name="Howarth C."/>
            <person name="Mehta T."/>
            <person name="Neiman D."/>
            <person name="Pearson M."/>
            <person name="Roberts A."/>
            <person name="Saif S."/>
            <person name="Shea T."/>
            <person name="Shenoy N."/>
            <person name="Sisk P."/>
            <person name="Stolte C."/>
            <person name="Sykes S."/>
            <person name="White J."/>
            <person name="Yandava C."/>
            <person name="Burger G."/>
            <person name="Gray M.W."/>
            <person name="Holland P.W.H."/>
            <person name="King N."/>
            <person name="Lang F.B.F."/>
            <person name="Roger A.J."/>
            <person name="Ruiz-Trillo I."/>
            <person name="Haas B."/>
            <person name="Nusbaum C."/>
            <person name="Birren B."/>
        </authorList>
    </citation>
    <scope>NUCLEOTIDE SEQUENCE [LARGE SCALE GENOMIC DNA]</scope>
    <source>
        <strain evidence="1 2">JP610</strain>
    </source>
</reference>
<dbReference type="RefSeq" id="XP_014146380.1">
    <property type="nucleotide sequence ID" value="XM_014290905.1"/>
</dbReference>
<dbReference type="Pfam" id="PF24695">
    <property type="entry name" value="PITM1-3"/>
    <property type="match status" value="1"/>
</dbReference>
<accession>A0A0L0F8M8</accession>
<dbReference type="STRING" id="667725.A0A0L0F8M8"/>